<proteinExistence type="predicted"/>
<feature type="transmembrane region" description="Helical" evidence="1">
    <location>
        <begin position="110"/>
        <end position="131"/>
    </location>
</feature>
<feature type="transmembrane region" description="Helical" evidence="1">
    <location>
        <begin position="52"/>
        <end position="72"/>
    </location>
</feature>
<keyword evidence="3" id="KW-1185">Reference proteome</keyword>
<protein>
    <submittedName>
        <fullName evidence="2">Uncharacterized membrane protein HdeD, DUF308 family</fullName>
    </submittedName>
</protein>
<feature type="transmembrane region" description="Helical" evidence="1">
    <location>
        <begin position="138"/>
        <end position="156"/>
    </location>
</feature>
<evidence type="ECO:0000313" key="3">
    <source>
        <dbReference type="Proteomes" id="UP000198741"/>
    </source>
</evidence>
<dbReference type="Proteomes" id="UP000198741">
    <property type="component" value="Chromosome I"/>
</dbReference>
<dbReference type="RefSeq" id="WP_090479086.1">
    <property type="nucleotide sequence ID" value="NZ_LT629710.1"/>
</dbReference>
<evidence type="ECO:0000313" key="2">
    <source>
        <dbReference type="EMBL" id="SDP35477.1"/>
    </source>
</evidence>
<organism evidence="2 3">
    <name type="scientific">Nakamurella panacisegetis</name>
    <dbReference type="NCBI Taxonomy" id="1090615"/>
    <lineage>
        <taxon>Bacteria</taxon>
        <taxon>Bacillati</taxon>
        <taxon>Actinomycetota</taxon>
        <taxon>Actinomycetes</taxon>
        <taxon>Nakamurellales</taxon>
        <taxon>Nakamurellaceae</taxon>
        <taxon>Nakamurella</taxon>
    </lineage>
</organism>
<keyword evidence="1" id="KW-0472">Membrane</keyword>
<dbReference type="AlphaFoldDB" id="A0A1H0S1I2"/>
<sequence>MSNSLGSDPLASRPLGGRLLGRSYSSSHLLVLGSLDIVAGLIALVWPGITVLALALIFGLMLLMAGLAAIAVGSAVRRSGGSPAFTWVVGAIAVIAGLICIFHPGAGVWAIILGCSLWFVMTGVADLFVAAASPANRLWFGTLGVLSIVAAVVLLVSPAAAIVTVALIAGIGFLVRGVGELMLGWRMRRPTR</sequence>
<dbReference type="EMBL" id="LT629710">
    <property type="protein sequence ID" value="SDP35477.1"/>
    <property type="molecule type" value="Genomic_DNA"/>
</dbReference>
<dbReference type="PANTHER" id="PTHR34989">
    <property type="entry name" value="PROTEIN HDED"/>
    <property type="match status" value="1"/>
</dbReference>
<gene>
    <name evidence="2" type="ORF">SAMN04515671_3853</name>
</gene>
<dbReference type="InterPro" id="IPR005325">
    <property type="entry name" value="DUF308_memb"/>
</dbReference>
<evidence type="ECO:0000256" key="1">
    <source>
        <dbReference type="SAM" id="Phobius"/>
    </source>
</evidence>
<accession>A0A1H0S1I2</accession>
<dbReference type="Pfam" id="PF03729">
    <property type="entry name" value="DUF308"/>
    <property type="match status" value="2"/>
</dbReference>
<feature type="transmembrane region" description="Helical" evidence="1">
    <location>
        <begin position="162"/>
        <end position="183"/>
    </location>
</feature>
<keyword evidence="1" id="KW-0812">Transmembrane</keyword>
<reference evidence="2 3" key="1">
    <citation type="submission" date="2016-10" db="EMBL/GenBank/DDBJ databases">
        <authorList>
            <person name="de Groot N.N."/>
        </authorList>
    </citation>
    <scope>NUCLEOTIDE SEQUENCE [LARGE SCALE GENOMIC DNA]</scope>
    <source>
        <strain evidence="3">P4-7,KCTC 19426,CECT 7604</strain>
    </source>
</reference>
<dbReference type="InterPro" id="IPR052712">
    <property type="entry name" value="Acid_resist_chaperone_HdeD"/>
</dbReference>
<dbReference type="STRING" id="1090615.SAMN04515671_3853"/>
<dbReference type="GO" id="GO:0005886">
    <property type="term" value="C:plasma membrane"/>
    <property type="evidence" value="ECO:0007669"/>
    <property type="project" value="TreeGrafter"/>
</dbReference>
<feature type="transmembrane region" description="Helical" evidence="1">
    <location>
        <begin position="84"/>
        <end position="104"/>
    </location>
</feature>
<dbReference type="PANTHER" id="PTHR34989:SF1">
    <property type="entry name" value="PROTEIN HDED"/>
    <property type="match status" value="1"/>
</dbReference>
<dbReference type="OrthoDB" id="193343at2"/>
<feature type="transmembrane region" description="Helical" evidence="1">
    <location>
        <begin position="28"/>
        <end position="46"/>
    </location>
</feature>
<name>A0A1H0S1I2_9ACTN</name>
<keyword evidence="1" id="KW-1133">Transmembrane helix</keyword>